<comment type="similarity">
    <text evidence="2 6">Belongs to the GDT1 family.</text>
</comment>
<sequence length="335" mass="34512">MPLPATPSKLLLFTTILIALVGLSQPFQLRPGLQLGPQKSLGRCRTFSGADSICLTHSRGERGADDTRGRSNGNSGLRKYVTVKNVAIGSAAVLAVPLVANAASTTILTATLTSTSTYLESLKSTGFYQSFSLIFLSEIGDKTFFIAGLLAASCGRLVSFVGSLSALSVMTVISVLLGQIFHAVPSSLTSGLPLDDYAAILAFTFFGYKTLREALDADDDGGNSGMDEELADAKSAVGASTTTAEATKWAQVVSTFGLVFAAEFGDRSFLATIALAAAQNPISVGVGAIAGHAIATVIAVAGGSYIAKYLSEKVIGIIGGTLFLVFAVTTALGLF</sequence>
<comment type="caution">
    <text evidence="7">The sequence shown here is derived from an EMBL/GenBank/DDBJ whole genome shotgun (WGS) entry which is preliminary data.</text>
</comment>
<comment type="caution">
    <text evidence="6">Lacks conserved residue(s) required for the propagation of feature annotation.</text>
</comment>
<dbReference type="InterPro" id="IPR001727">
    <property type="entry name" value="GDT1-like"/>
</dbReference>
<dbReference type="GO" id="GO:0032468">
    <property type="term" value="P:Golgi calcium ion homeostasis"/>
    <property type="evidence" value="ECO:0007669"/>
    <property type="project" value="TreeGrafter"/>
</dbReference>
<keyword evidence="5 6" id="KW-0472">Membrane</keyword>
<dbReference type="PROSITE" id="PS01214">
    <property type="entry name" value="UPF0016"/>
    <property type="match status" value="1"/>
</dbReference>
<evidence type="ECO:0000313" key="7">
    <source>
        <dbReference type="EMBL" id="GMH55854.1"/>
    </source>
</evidence>
<keyword evidence="8" id="KW-1185">Reference proteome</keyword>
<dbReference type="Proteomes" id="UP001165122">
    <property type="component" value="Unassembled WGS sequence"/>
</dbReference>
<keyword evidence="4 6" id="KW-1133">Transmembrane helix</keyword>
<feature type="chain" id="PRO_5041011498" description="GDT1 family protein" evidence="6">
    <location>
        <begin position="27"/>
        <end position="335"/>
    </location>
</feature>
<dbReference type="GO" id="GO:0005384">
    <property type="term" value="F:manganese ion transmembrane transporter activity"/>
    <property type="evidence" value="ECO:0007669"/>
    <property type="project" value="TreeGrafter"/>
</dbReference>
<dbReference type="OrthoDB" id="442680at2759"/>
<evidence type="ECO:0000256" key="4">
    <source>
        <dbReference type="ARBA" id="ARBA00022989"/>
    </source>
</evidence>
<protein>
    <recommendedName>
        <fullName evidence="6">GDT1 family protein</fullName>
    </recommendedName>
</protein>
<dbReference type="InterPro" id="IPR049555">
    <property type="entry name" value="GDT1-like_CS"/>
</dbReference>
<evidence type="ECO:0000256" key="3">
    <source>
        <dbReference type="ARBA" id="ARBA00022692"/>
    </source>
</evidence>
<keyword evidence="3 6" id="KW-0812">Transmembrane</keyword>
<comment type="subcellular location">
    <subcellularLocation>
        <location evidence="1 6">Membrane</location>
        <topology evidence="1 6">Multi-pass membrane protein</topology>
    </subcellularLocation>
</comment>
<evidence type="ECO:0000256" key="5">
    <source>
        <dbReference type="ARBA" id="ARBA00023136"/>
    </source>
</evidence>
<feature type="signal peptide" evidence="6">
    <location>
        <begin position="1"/>
        <end position="26"/>
    </location>
</feature>
<dbReference type="Pfam" id="PF01169">
    <property type="entry name" value="GDT1"/>
    <property type="match status" value="2"/>
</dbReference>
<proteinExistence type="inferred from homology"/>
<gene>
    <name evidence="7" type="ORF">TrLO_g6526</name>
</gene>
<keyword evidence="6" id="KW-0732">Signal</keyword>
<organism evidence="7 8">
    <name type="scientific">Triparma laevis f. longispina</name>
    <dbReference type="NCBI Taxonomy" id="1714387"/>
    <lineage>
        <taxon>Eukaryota</taxon>
        <taxon>Sar</taxon>
        <taxon>Stramenopiles</taxon>
        <taxon>Ochrophyta</taxon>
        <taxon>Bolidophyceae</taxon>
        <taxon>Parmales</taxon>
        <taxon>Triparmaceae</taxon>
        <taxon>Triparma</taxon>
    </lineage>
</organism>
<dbReference type="EMBL" id="BRXW01000448">
    <property type="protein sequence ID" value="GMH55854.1"/>
    <property type="molecule type" value="Genomic_DNA"/>
</dbReference>
<dbReference type="GO" id="GO:0015085">
    <property type="term" value="F:calcium ion transmembrane transporter activity"/>
    <property type="evidence" value="ECO:0007669"/>
    <property type="project" value="TreeGrafter"/>
</dbReference>
<dbReference type="GO" id="GO:0005794">
    <property type="term" value="C:Golgi apparatus"/>
    <property type="evidence" value="ECO:0007669"/>
    <property type="project" value="TreeGrafter"/>
</dbReference>
<evidence type="ECO:0000313" key="8">
    <source>
        <dbReference type="Proteomes" id="UP001165122"/>
    </source>
</evidence>
<feature type="transmembrane region" description="Helical" evidence="6">
    <location>
        <begin position="314"/>
        <end position="334"/>
    </location>
</feature>
<dbReference type="AlphaFoldDB" id="A0A9W6ZSN1"/>
<feature type="transmembrane region" description="Helical" evidence="6">
    <location>
        <begin position="282"/>
        <end position="307"/>
    </location>
</feature>
<accession>A0A9W6ZSN1</accession>
<evidence type="ECO:0000256" key="6">
    <source>
        <dbReference type="RuleBase" id="RU365102"/>
    </source>
</evidence>
<dbReference type="GO" id="GO:0016020">
    <property type="term" value="C:membrane"/>
    <property type="evidence" value="ECO:0007669"/>
    <property type="project" value="UniProtKB-SubCell"/>
</dbReference>
<dbReference type="PANTHER" id="PTHR12608">
    <property type="entry name" value="TRANSMEMBRANE PROTEIN HTP-1 RELATED"/>
    <property type="match status" value="1"/>
</dbReference>
<evidence type="ECO:0000256" key="2">
    <source>
        <dbReference type="ARBA" id="ARBA00009190"/>
    </source>
</evidence>
<evidence type="ECO:0000256" key="1">
    <source>
        <dbReference type="ARBA" id="ARBA00004141"/>
    </source>
</evidence>
<reference evidence="8" key="1">
    <citation type="journal article" date="2023" name="Commun. Biol.">
        <title>Genome analysis of Parmales, the sister group of diatoms, reveals the evolutionary specialization of diatoms from phago-mixotrophs to photoautotrophs.</title>
        <authorList>
            <person name="Ban H."/>
            <person name="Sato S."/>
            <person name="Yoshikawa S."/>
            <person name="Yamada K."/>
            <person name="Nakamura Y."/>
            <person name="Ichinomiya M."/>
            <person name="Sato N."/>
            <person name="Blanc-Mathieu R."/>
            <person name="Endo H."/>
            <person name="Kuwata A."/>
            <person name="Ogata H."/>
        </authorList>
    </citation>
    <scope>NUCLEOTIDE SEQUENCE [LARGE SCALE GENOMIC DNA]</scope>
    <source>
        <strain evidence="8">NIES 3700</strain>
    </source>
</reference>
<name>A0A9W6ZSN1_9STRA</name>
<dbReference type="GO" id="GO:0032472">
    <property type="term" value="P:Golgi calcium ion transport"/>
    <property type="evidence" value="ECO:0007669"/>
    <property type="project" value="TreeGrafter"/>
</dbReference>
<dbReference type="PANTHER" id="PTHR12608:SF6">
    <property type="entry name" value="PROTEIN PAM71, CHLOROPLASTIC"/>
    <property type="match status" value="1"/>
</dbReference>